<dbReference type="InterPro" id="IPR001296">
    <property type="entry name" value="Glyco_trans_1"/>
</dbReference>
<dbReference type="CDD" id="cd03794">
    <property type="entry name" value="GT4_WbuB-like"/>
    <property type="match status" value="1"/>
</dbReference>
<proteinExistence type="predicted"/>
<keyword evidence="4" id="KW-1185">Reference proteome</keyword>
<evidence type="ECO:0000313" key="3">
    <source>
        <dbReference type="EMBL" id="GHC61373.1"/>
    </source>
</evidence>
<evidence type="ECO:0000313" key="4">
    <source>
        <dbReference type="Proteomes" id="UP000644507"/>
    </source>
</evidence>
<feature type="compositionally biased region" description="Basic and acidic residues" evidence="1">
    <location>
        <begin position="43"/>
        <end position="62"/>
    </location>
</feature>
<accession>A0A918TV29</accession>
<sequence>MVEPASMTVPGGLIFAKVAGAKSWLHVQDFEMEAMLGLSKELDSKTQDNKTQDTRGVAEKEVVAGGGSLDSRSADLSPPQSKGELVDSVGRTEVRASGEGAVERAASSAEASKPARARRPLGLQLAAGLEAWLKRRFDRTSSISRVMMGKLAERGIPEEKISFFPNWVDIDFMSPGEPKRNFREEWGIGKGECFVLYSGNMGRKQGLEMVLEVAERLEKEERVASSAEASKHGGAHGPLFRFVIVGEGAAKEELMAEAEKRGLKNIQFHPLQPYEDLPDLLRSADAHLVVQKKGAADAVLPSKLTSILSVGGNAIITAEKDTELGRLDEKFPGMVTLIEPEDAGILTDCLKKKGAYYRETVLNEQARDYAERFLERDAVLGQVRLEMLEGLGKSESLVPAS</sequence>
<dbReference type="Proteomes" id="UP000644507">
    <property type="component" value="Unassembled WGS sequence"/>
</dbReference>
<evidence type="ECO:0000259" key="2">
    <source>
        <dbReference type="Pfam" id="PF00534"/>
    </source>
</evidence>
<feature type="compositionally biased region" description="Low complexity" evidence="1">
    <location>
        <begin position="97"/>
        <end position="114"/>
    </location>
</feature>
<dbReference type="Pfam" id="PF00534">
    <property type="entry name" value="Glycos_transf_1"/>
    <property type="match status" value="1"/>
</dbReference>
<feature type="region of interest" description="Disordered" evidence="1">
    <location>
        <begin position="43"/>
        <end position="117"/>
    </location>
</feature>
<name>A0A918TV29_9BACT</name>
<reference evidence="3" key="1">
    <citation type="journal article" date="2014" name="Int. J. Syst. Evol. Microbiol.">
        <title>Complete genome sequence of Corynebacterium casei LMG S-19264T (=DSM 44701T), isolated from a smear-ripened cheese.</title>
        <authorList>
            <consortium name="US DOE Joint Genome Institute (JGI-PGF)"/>
            <person name="Walter F."/>
            <person name="Albersmeier A."/>
            <person name="Kalinowski J."/>
            <person name="Ruckert C."/>
        </authorList>
    </citation>
    <scope>NUCLEOTIDE SEQUENCE</scope>
    <source>
        <strain evidence="3">KCTC 12988</strain>
    </source>
</reference>
<dbReference type="SUPFAM" id="SSF53756">
    <property type="entry name" value="UDP-Glycosyltransferase/glycogen phosphorylase"/>
    <property type="match status" value="1"/>
</dbReference>
<gene>
    <name evidence="3" type="ORF">GCM10007100_30860</name>
</gene>
<organism evidence="3 4">
    <name type="scientific">Roseibacillus persicicus</name>
    <dbReference type="NCBI Taxonomy" id="454148"/>
    <lineage>
        <taxon>Bacteria</taxon>
        <taxon>Pseudomonadati</taxon>
        <taxon>Verrucomicrobiota</taxon>
        <taxon>Verrucomicrobiia</taxon>
        <taxon>Verrucomicrobiales</taxon>
        <taxon>Verrucomicrobiaceae</taxon>
        <taxon>Roseibacillus</taxon>
    </lineage>
</organism>
<reference evidence="3" key="2">
    <citation type="submission" date="2020-09" db="EMBL/GenBank/DDBJ databases">
        <authorList>
            <person name="Sun Q."/>
            <person name="Kim S."/>
        </authorList>
    </citation>
    <scope>NUCLEOTIDE SEQUENCE</scope>
    <source>
        <strain evidence="3">KCTC 12988</strain>
    </source>
</reference>
<dbReference type="AlphaFoldDB" id="A0A918TV29"/>
<dbReference type="EMBL" id="BMXI01000014">
    <property type="protein sequence ID" value="GHC61373.1"/>
    <property type="molecule type" value="Genomic_DNA"/>
</dbReference>
<dbReference type="PANTHER" id="PTHR12526:SF633">
    <property type="entry name" value="COLANIC ACID BIOSYNTHESIS GLYCOSYL TRANSFERASE WCAI-RELATED"/>
    <property type="match status" value="1"/>
</dbReference>
<comment type="caution">
    <text evidence="3">The sequence shown here is derived from an EMBL/GenBank/DDBJ whole genome shotgun (WGS) entry which is preliminary data.</text>
</comment>
<feature type="domain" description="Glycosyl transferase family 1" evidence="2">
    <location>
        <begin position="179"/>
        <end position="318"/>
    </location>
</feature>
<protein>
    <recommendedName>
        <fullName evidence="2">Glycosyl transferase family 1 domain-containing protein</fullName>
    </recommendedName>
</protein>
<dbReference type="Gene3D" id="3.40.50.2000">
    <property type="entry name" value="Glycogen Phosphorylase B"/>
    <property type="match status" value="2"/>
</dbReference>
<dbReference type="PANTHER" id="PTHR12526">
    <property type="entry name" value="GLYCOSYLTRANSFERASE"/>
    <property type="match status" value="1"/>
</dbReference>
<evidence type="ECO:0000256" key="1">
    <source>
        <dbReference type="SAM" id="MobiDB-lite"/>
    </source>
</evidence>
<dbReference type="GO" id="GO:0016757">
    <property type="term" value="F:glycosyltransferase activity"/>
    <property type="evidence" value="ECO:0007669"/>
    <property type="project" value="InterPro"/>
</dbReference>